<accession>A0A8C9ATT3</accession>
<dbReference type="InterPro" id="IPR007205">
    <property type="entry name" value="Protein_HGH1_N"/>
</dbReference>
<feature type="domain" description="Protein HGH1 C-terminal" evidence="5">
    <location>
        <begin position="285"/>
        <end position="338"/>
    </location>
</feature>
<evidence type="ECO:0000259" key="4">
    <source>
        <dbReference type="Pfam" id="PF04063"/>
    </source>
</evidence>
<reference evidence="6" key="1">
    <citation type="submission" date="2025-08" db="UniProtKB">
        <authorList>
            <consortium name="Ensembl"/>
        </authorList>
    </citation>
    <scope>IDENTIFICATION</scope>
</reference>
<dbReference type="SUPFAM" id="SSF48371">
    <property type="entry name" value="ARM repeat"/>
    <property type="match status" value="1"/>
</dbReference>
<dbReference type="InterPro" id="IPR016024">
    <property type="entry name" value="ARM-type_fold"/>
</dbReference>
<dbReference type="InterPro" id="IPR011989">
    <property type="entry name" value="ARM-like"/>
</dbReference>
<protein>
    <recommendedName>
        <fullName evidence="2">Protein HGH1 homolog</fullName>
    </recommendedName>
</protein>
<name>A0A8C9ATT3_PROSS</name>
<feature type="domain" description="Protein HGH1 N-terminal" evidence="4">
    <location>
        <begin position="106"/>
        <end position="280"/>
    </location>
</feature>
<evidence type="ECO:0000256" key="2">
    <source>
        <dbReference type="ARBA" id="ARBA00014076"/>
    </source>
</evidence>
<feature type="region of interest" description="Disordered" evidence="3">
    <location>
        <begin position="359"/>
        <end position="386"/>
    </location>
</feature>
<evidence type="ECO:0000313" key="6">
    <source>
        <dbReference type="Ensembl" id="ENSPSMP00000036752.1"/>
    </source>
</evidence>
<keyword evidence="7" id="KW-1185">Reference proteome</keyword>
<evidence type="ECO:0000313" key="7">
    <source>
        <dbReference type="Proteomes" id="UP000694414"/>
    </source>
</evidence>
<feature type="compositionally biased region" description="Basic and acidic residues" evidence="3">
    <location>
        <begin position="360"/>
        <end position="372"/>
    </location>
</feature>
<dbReference type="PANTHER" id="PTHR13387:SF9">
    <property type="entry name" value="PROTEIN HGH1 HOMOLOG"/>
    <property type="match status" value="1"/>
</dbReference>
<dbReference type="Pfam" id="PF04064">
    <property type="entry name" value="DUF384"/>
    <property type="match status" value="1"/>
</dbReference>
<comment type="similarity">
    <text evidence="1">Belongs to the HGH1 family.</text>
</comment>
<sequence>LSAEAGSPGGPGPGPEVAAAKLLPFLAPGARADLQAVAARHVLALTGSGPGRALLAGQAALLRALAELASGRDAALALVNLAADSGLHEQLLAADPWLPARLLGRALDPQWPWAEEAAAALANLSREPAPCAALMAVLAAAEPGAPGLEQLVHALCTPGYNTRAPLHYLGPLLSNLSQRPAARAFLMDPDRCVVQRLLPLTQYPDSSVRRGGVVGTLRNCCFEHRHHQWLLGPEVDILPFLLLPLAGPEDFSEEEMERLPVDLQYLPPDKQREPDADIRKMLIEAIMLLTATAPGRQQIRDQGAYLILRELHRWEPQPDVQSTCEKLIQVLIGDEPERGMENLLEVQVPQDVEKQLQQLDRQEQEQLEREQQELAPELWGKRAAPT</sequence>
<dbReference type="Proteomes" id="UP000694414">
    <property type="component" value="Unplaced"/>
</dbReference>
<dbReference type="GeneTree" id="ENSGT00390000016546"/>
<dbReference type="Gene3D" id="1.25.10.10">
    <property type="entry name" value="Leucine-rich Repeat Variant"/>
    <property type="match status" value="1"/>
</dbReference>
<dbReference type="AlphaFoldDB" id="A0A8C9ATT3"/>
<dbReference type="Ensembl" id="ENSPSMT00000042341.1">
    <property type="protein sequence ID" value="ENSPSMP00000036752.1"/>
    <property type="gene ID" value="ENSPSMG00000025284.1"/>
</dbReference>
<dbReference type="InterPro" id="IPR007206">
    <property type="entry name" value="Protein_HGH1_C"/>
</dbReference>
<evidence type="ECO:0000259" key="5">
    <source>
        <dbReference type="Pfam" id="PF04064"/>
    </source>
</evidence>
<reference evidence="6" key="2">
    <citation type="submission" date="2025-09" db="UniProtKB">
        <authorList>
            <consortium name="Ensembl"/>
        </authorList>
    </citation>
    <scope>IDENTIFICATION</scope>
</reference>
<organism evidence="6 7">
    <name type="scientific">Prolemur simus</name>
    <name type="common">Greater bamboo lemur</name>
    <name type="synonym">Hapalemur simus</name>
    <dbReference type="NCBI Taxonomy" id="1328070"/>
    <lineage>
        <taxon>Eukaryota</taxon>
        <taxon>Metazoa</taxon>
        <taxon>Chordata</taxon>
        <taxon>Craniata</taxon>
        <taxon>Vertebrata</taxon>
        <taxon>Euteleostomi</taxon>
        <taxon>Mammalia</taxon>
        <taxon>Eutheria</taxon>
        <taxon>Euarchontoglires</taxon>
        <taxon>Primates</taxon>
        <taxon>Strepsirrhini</taxon>
        <taxon>Lemuriformes</taxon>
        <taxon>Lemuridae</taxon>
        <taxon>Prolemur</taxon>
    </lineage>
</organism>
<dbReference type="InterPro" id="IPR039717">
    <property type="entry name" value="Hgh1"/>
</dbReference>
<evidence type="ECO:0000256" key="3">
    <source>
        <dbReference type="SAM" id="MobiDB-lite"/>
    </source>
</evidence>
<dbReference type="Pfam" id="PF04063">
    <property type="entry name" value="DUF383"/>
    <property type="match status" value="1"/>
</dbReference>
<proteinExistence type="inferred from homology"/>
<dbReference type="PANTHER" id="PTHR13387">
    <property type="entry name" value="PROTEIN HGH1 HOMOLOG"/>
    <property type="match status" value="1"/>
</dbReference>
<gene>
    <name evidence="6" type="primary">HGH1</name>
</gene>
<evidence type="ECO:0000256" key="1">
    <source>
        <dbReference type="ARBA" id="ARBA00006712"/>
    </source>
</evidence>